<reference evidence="1 2" key="1">
    <citation type="submission" date="2020-07" db="EMBL/GenBank/DDBJ databases">
        <title>Huge and variable diversity of episymbiotic CPR bacteria and DPANN archaea in groundwater ecosystems.</title>
        <authorList>
            <person name="He C.Y."/>
            <person name="Keren R."/>
            <person name="Whittaker M."/>
            <person name="Farag I.F."/>
            <person name="Doudna J."/>
            <person name="Cate J.H.D."/>
            <person name="Banfield J.F."/>
        </authorList>
    </citation>
    <scope>NUCLEOTIDE SEQUENCE [LARGE SCALE GENOMIC DNA]</scope>
    <source>
        <strain evidence="1">NC_groundwater_541_Ag_S-0.1um_46_50</strain>
    </source>
</reference>
<proteinExistence type="predicted"/>
<dbReference type="AlphaFoldDB" id="A0A7T5UQA4"/>
<name>A0A7T5UQA4_9BACT</name>
<dbReference type="Proteomes" id="UP000595618">
    <property type="component" value="Chromosome"/>
</dbReference>
<accession>A0A7T5UQA4</accession>
<organism evidence="1 2">
    <name type="scientific">Candidatus Sungiibacteriota bacterium</name>
    <dbReference type="NCBI Taxonomy" id="2750080"/>
    <lineage>
        <taxon>Bacteria</taxon>
        <taxon>Candidatus Sungiibacteriota</taxon>
    </lineage>
</organism>
<protein>
    <submittedName>
        <fullName evidence="1">Uncharacterized protein</fullName>
    </submittedName>
</protein>
<evidence type="ECO:0000313" key="2">
    <source>
        <dbReference type="Proteomes" id="UP000595618"/>
    </source>
</evidence>
<evidence type="ECO:0000313" key="1">
    <source>
        <dbReference type="EMBL" id="QQG45619.1"/>
    </source>
</evidence>
<dbReference type="EMBL" id="CP066690">
    <property type="protein sequence ID" value="QQG45619.1"/>
    <property type="molecule type" value="Genomic_DNA"/>
</dbReference>
<sequence>MSKTMVVAPIIGALVKSEDILGKDRDWNAINGDQSYFLERFFAAKNELPRYSDKELRSWVSWVASELNEILKKEGFDIQLKDFDPRTFGVVSILDVLVEWLAEGSKDNLRVGGVSYPAVRMKPAAEVDGTFKTVFEVYSSPRHRHPIVVLHTKSGDKLYMTVADGAMDGFRLTTKIDEIRGSLQPDRTRYTYLRFPMVDLNQEIDISWLIGMWTGQDSISQALQQTKFKMNQLGARVKSAVAIAVTRSVNREVGLDIDQPFYLWIERDGVTVPVMYAYLDQEDWKNPGNLSEM</sequence>
<gene>
    <name evidence="1" type="ORF">HYW89_01725</name>
</gene>